<keyword evidence="2" id="KW-1185">Reference proteome</keyword>
<dbReference type="EMBL" id="JANRMS010000679">
    <property type="protein sequence ID" value="KAJ3535871.1"/>
    <property type="molecule type" value="Genomic_DNA"/>
</dbReference>
<evidence type="ECO:0000313" key="2">
    <source>
        <dbReference type="Proteomes" id="UP001148629"/>
    </source>
</evidence>
<dbReference type="Proteomes" id="UP001148629">
    <property type="component" value="Unassembled WGS sequence"/>
</dbReference>
<organism evidence="1 2">
    <name type="scientific">Fusarium decemcellulare</name>
    <dbReference type="NCBI Taxonomy" id="57161"/>
    <lineage>
        <taxon>Eukaryota</taxon>
        <taxon>Fungi</taxon>
        <taxon>Dikarya</taxon>
        <taxon>Ascomycota</taxon>
        <taxon>Pezizomycotina</taxon>
        <taxon>Sordariomycetes</taxon>
        <taxon>Hypocreomycetidae</taxon>
        <taxon>Hypocreales</taxon>
        <taxon>Nectriaceae</taxon>
        <taxon>Fusarium</taxon>
        <taxon>Fusarium decemcellulare species complex</taxon>
    </lineage>
</organism>
<proteinExistence type="predicted"/>
<sequence length="323" mass="34859">MATSTPFSVSGKTAIITGAGSGINFCFAKLLLSGNCNVLIADLSLRPEAGKLLEEYPSSPRAVFQKTDVSSWKDLNAMFTACFREFGQVDLVCPGAGVFEPTWSGFWHPPGCHLSRDDPEGDRYASMDINLTHPLRVAQLAISSFLNPSAYGSDVPKASPTNPKRVIFISSTSGESAGLTTPLYYAAKHAISGFIRCMAELEPLGIRCSAVAPGLIKTPLFTDNPEKMRYVDESQASWVTPEFVAECLLALAEDDQYQAGTVLRVGKTVERIPLFNNPGPSYGKDTGHSSSNVAHLRDEIYGLLQERGWGVNRTATDGPTSKL</sequence>
<accession>A0ACC1SB25</accession>
<name>A0ACC1SB25_9HYPO</name>
<comment type="caution">
    <text evidence="1">The sequence shown here is derived from an EMBL/GenBank/DDBJ whole genome shotgun (WGS) entry which is preliminary data.</text>
</comment>
<evidence type="ECO:0000313" key="1">
    <source>
        <dbReference type="EMBL" id="KAJ3535871.1"/>
    </source>
</evidence>
<protein>
    <submittedName>
        <fullName evidence="1">Uncharacterized protein</fullName>
    </submittedName>
</protein>
<gene>
    <name evidence="1" type="ORF">NM208_g6951</name>
</gene>
<reference evidence="1" key="1">
    <citation type="submission" date="2022-08" db="EMBL/GenBank/DDBJ databases">
        <title>Genome Sequence of Fusarium decemcellulare.</title>
        <authorList>
            <person name="Buettner E."/>
        </authorList>
    </citation>
    <scope>NUCLEOTIDE SEQUENCE</scope>
    <source>
        <strain evidence="1">Babe19</strain>
    </source>
</reference>